<dbReference type="Proteomes" id="UP000663760">
    <property type="component" value="Chromosome 9"/>
</dbReference>
<evidence type="ECO:0000313" key="3">
    <source>
        <dbReference type="EMBL" id="CAA7401642.1"/>
    </source>
</evidence>
<dbReference type="OrthoDB" id="411615at2759"/>
<accession>A0A7I8KVU0</accession>
<dbReference type="Pfam" id="PF07727">
    <property type="entry name" value="RVT_2"/>
    <property type="match status" value="1"/>
</dbReference>
<reference evidence="3" key="1">
    <citation type="submission" date="2020-02" db="EMBL/GenBank/DDBJ databases">
        <authorList>
            <person name="Scholz U."/>
            <person name="Mascher M."/>
            <person name="Fiebig A."/>
        </authorList>
    </citation>
    <scope>NUCLEOTIDE SEQUENCE</scope>
</reference>
<dbReference type="EMBL" id="LR746272">
    <property type="protein sequence ID" value="CAA7401642.1"/>
    <property type="molecule type" value="Genomic_DNA"/>
</dbReference>
<organism evidence="3 4">
    <name type="scientific">Spirodela intermedia</name>
    <name type="common">Intermediate duckweed</name>
    <dbReference type="NCBI Taxonomy" id="51605"/>
    <lineage>
        <taxon>Eukaryota</taxon>
        <taxon>Viridiplantae</taxon>
        <taxon>Streptophyta</taxon>
        <taxon>Embryophyta</taxon>
        <taxon>Tracheophyta</taxon>
        <taxon>Spermatophyta</taxon>
        <taxon>Magnoliopsida</taxon>
        <taxon>Liliopsida</taxon>
        <taxon>Araceae</taxon>
        <taxon>Lemnoideae</taxon>
        <taxon>Spirodela</taxon>
    </lineage>
</organism>
<evidence type="ECO:0000259" key="1">
    <source>
        <dbReference type="Pfam" id="PF07727"/>
    </source>
</evidence>
<dbReference type="AlphaFoldDB" id="A0A7I8KVU0"/>
<protein>
    <recommendedName>
        <fullName evidence="1">Reverse transcriptase Ty1/copia-type domain-containing protein</fullName>
    </recommendedName>
</protein>
<gene>
    <name evidence="2" type="ORF">SI7747_09011391</name>
    <name evidence="3" type="ORF">SI8410_09012320</name>
</gene>
<keyword evidence="4" id="KW-1185">Reference proteome</keyword>
<evidence type="ECO:0000313" key="4">
    <source>
        <dbReference type="Proteomes" id="UP000663760"/>
    </source>
</evidence>
<dbReference type="EMBL" id="LR743596">
    <property type="protein sequence ID" value="CAA2625651.1"/>
    <property type="molecule type" value="Genomic_DNA"/>
</dbReference>
<proteinExistence type="predicted"/>
<evidence type="ECO:0000313" key="2">
    <source>
        <dbReference type="EMBL" id="CAA2625651.1"/>
    </source>
</evidence>
<dbReference type="InterPro" id="IPR013103">
    <property type="entry name" value="RVT_2"/>
</dbReference>
<feature type="domain" description="Reverse transcriptase Ty1/copia-type" evidence="1">
    <location>
        <begin position="11"/>
        <end position="83"/>
    </location>
</feature>
<sequence length="86" mass="10150">MDDEIRALEINQTWNLMELPNDKKMVGCKWVYMVKYKSDGSIERYKARMAARGYTQVYEIDYQETFILVGKLNTVRFLLSLAAIFN</sequence>
<name>A0A7I8KVU0_SPIIN</name>